<dbReference type="InterPro" id="IPR005318">
    <property type="entry name" value="OM_porin_bac"/>
</dbReference>
<evidence type="ECO:0000256" key="2">
    <source>
        <dbReference type="ARBA" id="ARBA00022448"/>
    </source>
</evidence>
<comment type="caution">
    <text evidence="4">The sequence shown here is derived from an EMBL/GenBank/DDBJ whole genome shotgun (WGS) entry which is preliminary data.</text>
</comment>
<evidence type="ECO:0000313" key="4">
    <source>
        <dbReference type="EMBL" id="HJH22881.1"/>
    </source>
</evidence>
<keyword evidence="2" id="KW-0813">Transport</keyword>
<evidence type="ECO:0000256" key="3">
    <source>
        <dbReference type="ARBA" id="ARBA00022729"/>
    </source>
</evidence>
<dbReference type="GO" id="GO:0016020">
    <property type="term" value="C:membrane"/>
    <property type="evidence" value="ECO:0007669"/>
    <property type="project" value="InterPro"/>
</dbReference>
<gene>
    <name evidence="4" type="ORF">K8W20_29815</name>
</gene>
<dbReference type="EMBL" id="DYTS01000501">
    <property type="protein sequence ID" value="HJH22881.1"/>
    <property type="molecule type" value="Genomic_DNA"/>
</dbReference>
<sequence length="67" mass="7367">MKGMGIDGSHYDGGPNGIYNSVLKQRGESHYEVDVNASYTVQSGTFKNISLITSYSSHRDSELLRPT</sequence>
<reference evidence="4" key="1">
    <citation type="journal article" date="2021" name="PeerJ">
        <title>Extensive microbial diversity within the chicken gut microbiome revealed by metagenomics and culture.</title>
        <authorList>
            <person name="Gilroy R."/>
            <person name="Ravi A."/>
            <person name="Getino M."/>
            <person name="Pursley I."/>
            <person name="Horton D.L."/>
            <person name="Alikhan N.F."/>
            <person name="Baker D."/>
            <person name="Gharbi K."/>
            <person name="Hall N."/>
            <person name="Watson M."/>
            <person name="Adriaenssens E.M."/>
            <person name="Foster-Nyarko E."/>
            <person name="Jarju S."/>
            <person name="Secka A."/>
            <person name="Antonio M."/>
            <person name="Oren A."/>
            <person name="Chaudhuri R.R."/>
            <person name="La Ragione R."/>
            <person name="Hildebrand F."/>
            <person name="Pallen M.J."/>
        </authorList>
    </citation>
    <scope>NUCLEOTIDE SEQUENCE</scope>
    <source>
        <strain evidence="4">ChiSjej2B20-17149</strain>
    </source>
</reference>
<dbReference type="AlphaFoldDB" id="A0A921NP28"/>
<reference evidence="4" key="2">
    <citation type="submission" date="2021-09" db="EMBL/GenBank/DDBJ databases">
        <authorList>
            <person name="Gilroy R."/>
        </authorList>
    </citation>
    <scope>NUCLEOTIDE SEQUENCE</scope>
    <source>
        <strain evidence="4">ChiSjej2B20-17149</strain>
    </source>
</reference>
<keyword evidence="3" id="KW-0732">Signal</keyword>
<evidence type="ECO:0000256" key="1">
    <source>
        <dbReference type="ARBA" id="ARBA00009075"/>
    </source>
</evidence>
<proteinExistence type="inferred from homology"/>
<dbReference type="InterPro" id="IPR023614">
    <property type="entry name" value="Porin_dom_sf"/>
</dbReference>
<protein>
    <submittedName>
        <fullName evidence="4">OprD family porin</fullName>
    </submittedName>
</protein>
<organism evidence="4 5">
    <name type="scientific">Pseudomonas lactis</name>
    <dbReference type="NCBI Taxonomy" id="1615674"/>
    <lineage>
        <taxon>Bacteria</taxon>
        <taxon>Pseudomonadati</taxon>
        <taxon>Pseudomonadota</taxon>
        <taxon>Gammaproteobacteria</taxon>
        <taxon>Pseudomonadales</taxon>
        <taxon>Pseudomonadaceae</taxon>
        <taxon>Pseudomonas</taxon>
    </lineage>
</organism>
<comment type="similarity">
    <text evidence="1">Belongs to the outer membrane porin (Opr) (TC 1.B.25) family.</text>
</comment>
<dbReference type="Gene3D" id="2.40.160.10">
    <property type="entry name" value="Porin"/>
    <property type="match status" value="1"/>
</dbReference>
<dbReference type="Proteomes" id="UP000752172">
    <property type="component" value="Unassembled WGS sequence"/>
</dbReference>
<evidence type="ECO:0000313" key="5">
    <source>
        <dbReference type="Proteomes" id="UP000752172"/>
    </source>
</evidence>
<accession>A0A921NP28</accession>
<dbReference type="Pfam" id="PF03573">
    <property type="entry name" value="OprD"/>
    <property type="match status" value="1"/>
</dbReference>
<name>A0A921NP28_9PSED</name>